<keyword evidence="1" id="KW-0812">Transmembrane</keyword>
<evidence type="ECO:0000313" key="3">
    <source>
        <dbReference type="Proteomes" id="UP000282654"/>
    </source>
</evidence>
<sequence length="101" mass="11247">MYGEHHPLTPPASPAKVAWGLSVTQLLVLGIGAGLSYRLAHLIPPLPVKNFFFAHVHHFVPLGVTALLLFAREGKTGMNLAVYLANLAAYKFRRKTFVWRR</sequence>
<proteinExistence type="predicted"/>
<dbReference type="Pfam" id="PF12666">
    <property type="entry name" value="PrgI"/>
    <property type="match status" value="1"/>
</dbReference>
<keyword evidence="1" id="KW-1133">Transmembrane helix</keyword>
<organism evidence="2 3">
    <name type="scientific">Thermodesulfitimonas autotrophica</name>
    <dbReference type="NCBI Taxonomy" id="1894989"/>
    <lineage>
        <taxon>Bacteria</taxon>
        <taxon>Bacillati</taxon>
        <taxon>Bacillota</taxon>
        <taxon>Clostridia</taxon>
        <taxon>Thermoanaerobacterales</taxon>
        <taxon>Thermoanaerobacteraceae</taxon>
        <taxon>Thermodesulfitimonas</taxon>
    </lineage>
</organism>
<dbReference type="RefSeq" id="WP_123927334.1">
    <property type="nucleotide sequence ID" value="NZ_RKRE01000001.1"/>
</dbReference>
<comment type="caution">
    <text evidence="2">The sequence shown here is derived from an EMBL/GenBank/DDBJ whole genome shotgun (WGS) entry which is preliminary data.</text>
</comment>
<dbReference type="Proteomes" id="UP000282654">
    <property type="component" value="Unassembled WGS sequence"/>
</dbReference>
<evidence type="ECO:0000313" key="2">
    <source>
        <dbReference type="EMBL" id="RPF49613.1"/>
    </source>
</evidence>
<dbReference type="EMBL" id="RKRE01000001">
    <property type="protein sequence ID" value="RPF49613.1"/>
    <property type="molecule type" value="Genomic_DNA"/>
</dbReference>
<feature type="transmembrane region" description="Helical" evidence="1">
    <location>
        <begin position="51"/>
        <end position="70"/>
    </location>
</feature>
<accession>A0A3N5AXJ0</accession>
<evidence type="ECO:0000256" key="1">
    <source>
        <dbReference type="SAM" id="Phobius"/>
    </source>
</evidence>
<keyword evidence="3" id="KW-1185">Reference proteome</keyword>
<dbReference type="OrthoDB" id="9895911at2"/>
<keyword evidence="1" id="KW-0472">Membrane</keyword>
<reference evidence="2 3" key="1">
    <citation type="submission" date="2018-11" db="EMBL/GenBank/DDBJ databases">
        <title>Genomic Encyclopedia of Type Strains, Phase IV (KMG-IV): sequencing the most valuable type-strain genomes for metagenomic binning, comparative biology and taxonomic classification.</title>
        <authorList>
            <person name="Goeker M."/>
        </authorList>
    </citation>
    <scope>NUCLEOTIDE SEQUENCE [LARGE SCALE GENOMIC DNA]</scope>
    <source>
        <strain evidence="2 3">DSM 102936</strain>
    </source>
</reference>
<name>A0A3N5AXJ0_9THEO</name>
<feature type="transmembrane region" description="Helical" evidence="1">
    <location>
        <begin position="17"/>
        <end position="39"/>
    </location>
</feature>
<dbReference type="InterPro" id="IPR024414">
    <property type="entry name" value="Uncharacterised_PrgI"/>
</dbReference>
<protein>
    <submittedName>
        <fullName evidence="2">PrgI family protein</fullName>
    </submittedName>
</protein>
<dbReference type="AlphaFoldDB" id="A0A3N5AXJ0"/>
<gene>
    <name evidence="2" type="ORF">EDD75_0432</name>
</gene>